<dbReference type="Pfam" id="PF00814">
    <property type="entry name" value="TsaD"/>
    <property type="match status" value="1"/>
</dbReference>
<sequence length="190" mass="21965">MLNLFIDTSTDFLILILEKEQKIIAQVHQNHARRHTETTLPTITQLLGQHQLKLKDINNFYLTAGPGSYTGVRIPMTIVKTVKVINPAINVYTINTLLYQAGLDNVVSMLDARSGKRYFAVISNGVEVIPRQVLDYETCIEITKQFPGYEFRYDLQEIDFVQNYLVLKKHFILVEDIFALEPQYLKKDWS</sequence>
<evidence type="ECO:0000313" key="3">
    <source>
        <dbReference type="Proteomes" id="UP000062963"/>
    </source>
</evidence>
<keyword evidence="3" id="KW-1185">Reference proteome</keyword>
<evidence type="ECO:0000313" key="2">
    <source>
        <dbReference type="EMBL" id="ALA97408.1"/>
    </source>
</evidence>
<reference evidence="2 3" key="1">
    <citation type="journal article" date="2015" name="Genome Announc.">
        <title>Complete Genome Sequence of Spiroplasma kunkelii Strain CR2-3x, Causal Agent of Corn Stunt Disease in Zea mays L.</title>
        <authorList>
            <person name="Davis R.E."/>
            <person name="Shao J."/>
            <person name="Dally E.L."/>
            <person name="Zhao Y."/>
            <person name="Gasparich G.E."/>
            <person name="Gaynor B.J."/>
            <person name="Athey J.C."/>
            <person name="Harrison N.A."/>
            <person name="Donofrio N."/>
        </authorList>
    </citation>
    <scope>NUCLEOTIDE SEQUENCE [LARGE SCALE GENOMIC DNA]</scope>
    <source>
        <strain evidence="2 3">CR2-3x</strain>
    </source>
</reference>
<dbReference type="SUPFAM" id="SSF53067">
    <property type="entry name" value="Actin-like ATPase domain"/>
    <property type="match status" value="1"/>
</dbReference>
<dbReference type="OrthoDB" id="9784166at2"/>
<dbReference type="InterPro" id="IPR043129">
    <property type="entry name" value="ATPase_NBD"/>
</dbReference>
<accession>A0A0K2JG53</accession>
<dbReference type="PATRIC" id="fig|273035.7.peg.605"/>
<proteinExistence type="predicted"/>
<name>A0A0K2JG53_SPIKU</name>
<feature type="domain" description="Gcp-like" evidence="1">
    <location>
        <begin position="31"/>
        <end position="121"/>
    </location>
</feature>
<gene>
    <name evidence="2" type="ORF">SKUN_00507</name>
</gene>
<evidence type="ECO:0000259" key="1">
    <source>
        <dbReference type="Pfam" id="PF00814"/>
    </source>
</evidence>
<dbReference type="EMBL" id="CP010899">
    <property type="protein sequence ID" value="ALA97408.1"/>
    <property type="molecule type" value="Genomic_DNA"/>
</dbReference>
<dbReference type="InterPro" id="IPR000905">
    <property type="entry name" value="Gcp-like_dom"/>
</dbReference>
<dbReference type="GO" id="GO:0008233">
    <property type="term" value="F:peptidase activity"/>
    <property type="evidence" value="ECO:0007669"/>
    <property type="project" value="UniProtKB-KW"/>
</dbReference>
<dbReference type="STRING" id="273035.SKUN_00507"/>
<dbReference type="NCBIfam" id="TIGR03725">
    <property type="entry name" value="T6A_YeaZ"/>
    <property type="match status" value="1"/>
</dbReference>
<protein>
    <submittedName>
        <fullName evidence="2">Glycoprotease</fullName>
    </submittedName>
</protein>
<dbReference type="InterPro" id="IPR022496">
    <property type="entry name" value="T6A_TsaB"/>
</dbReference>
<keyword evidence="2" id="KW-0645">Protease</keyword>
<dbReference type="Proteomes" id="UP000062963">
    <property type="component" value="Chromosome"/>
</dbReference>
<dbReference type="Gene3D" id="3.30.420.200">
    <property type="match status" value="1"/>
</dbReference>
<dbReference type="RefSeq" id="WP_053390695.1">
    <property type="nucleotide sequence ID" value="NZ_CP010899.1"/>
</dbReference>
<dbReference type="GO" id="GO:0006508">
    <property type="term" value="P:proteolysis"/>
    <property type="evidence" value="ECO:0007669"/>
    <property type="project" value="UniProtKB-KW"/>
</dbReference>
<dbReference type="GO" id="GO:0002949">
    <property type="term" value="P:tRNA threonylcarbamoyladenosine modification"/>
    <property type="evidence" value="ECO:0007669"/>
    <property type="project" value="InterPro"/>
</dbReference>
<dbReference type="Gene3D" id="3.30.420.40">
    <property type="match status" value="1"/>
</dbReference>
<organism evidence="2 3">
    <name type="scientific">Spiroplasma kunkelii CR2-3x</name>
    <dbReference type="NCBI Taxonomy" id="273035"/>
    <lineage>
        <taxon>Bacteria</taxon>
        <taxon>Bacillati</taxon>
        <taxon>Mycoplasmatota</taxon>
        <taxon>Mollicutes</taxon>
        <taxon>Entomoplasmatales</taxon>
        <taxon>Spiroplasmataceae</taxon>
        <taxon>Spiroplasma</taxon>
    </lineage>
</organism>
<dbReference type="KEGG" id="skn:SKUN_00507"/>
<keyword evidence="2" id="KW-0378">Hydrolase</keyword>
<dbReference type="AlphaFoldDB" id="A0A0K2JG53"/>